<proteinExistence type="predicted"/>
<name>V5Q7Y0_9CAUD</name>
<evidence type="ECO:0000256" key="2">
    <source>
        <dbReference type="SAM" id="MobiDB-lite"/>
    </source>
</evidence>
<keyword evidence="4" id="KW-1185">Reference proteome</keyword>
<sequence>MYSIANNAKPAILTRTESRIQSQRDKRTRDTEARRAKYRRNAARYLAASFWQGSRDIADFFKGRGFDHATLQDAENDCMDNVDFSYLYSRDYARELEKEYGDDARELFAYLCPDAPLSVYREQIADDMTRAVADSRRADYALQFFDWCRDAVEDAADSSGLVWCWLDKAGKPTDQEYDAHAVGFACSRRAFLDRSAEWWPEKWWAKGETTWSDYASNRERMDAADDVLSEFLGEHLESEGADLESFDERGSRYADDDYWPEYFSDYSEAREQWENDKAKMRARLREMIANRAPLELRAALVASVYGEPGRAADESED</sequence>
<organism evidence="3 4">
    <name type="scientific">Xylella phage Salvo</name>
    <dbReference type="NCBI Taxonomy" id="1415147"/>
    <lineage>
        <taxon>Viruses</taxon>
        <taxon>Duplodnaviria</taxon>
        <taxon>Heunggongvirae</taxon>
        <taxon>Uroviricota</taxon>
        <taxon>Caudoviricetes</taxon>
        <taxon>Casjensviridae</taxon>
        <taxon>Salvovirus</taxon>
        <taxon>Salvovirus salvo</taxon>
    </lineage>
</organism>
<gene>
    <name evidence="3" type="ORF">Salvo_03</name>
</gene>
<accession>V5Q7Y0</accession>
<protein>
    <submittedName>
        <fullName evidence="3">Uncharacterized protein</fullName>
    </submittedName>
</protein>
<evidence type="ECO:0000256" key="1">
    <source>
        <dbReference type="SAM" id="Coils"/>
    </source>
</evidence>
<keyword evidence="1" id="KW-0175">Coiled coil</keyword>
<evidence type="ECO:0000313" key="4">
    <source>
        <dbReference type="Proteomes" id="UP000018624"/>
    </source>
</evidence>
<evidence type="ECO:0000313" key="3">
    <source>
        <dbReference type="EMBL" id="AHB12203.1"/>
    </source>
</evidence>
<feature type="compositionally biased region" description="Basic and acidic residues" evidence="2">
    <location>
        <begin position="16"/>
        <end position="34"/>
    </location>
</feature>
<dbReference type="Proteomes" id="UP000018624">
    <property type="component" value="Segment"/>
</dbReference>
<reference evidence="3 4" key="1">
    <citation type="journal article" date="2014" name="J. Bacteriol.">
        <title>Characterization of novel virulent broad-host-range phages of Xylella fastidiosa and Xanthomonas.</title>
        <authorList>
            <person name="Ahern S.J."/>
            <person name="Das M."/>
            <person name="Bhowmick T.S."/>
            <person name="Young R."/>
            <person name="Gonzalez C.F."/>
        </authorList>
    </citation>
    <scope>NUCLEOTIDE SEQUENCE [LARGE SCALE GENOMIC DNA]</scope>
</reference>
<dbReference type="EMBL" id="KF626668">
    <property type="protein sequence ID" value="AHB12203.1"/>
    <property type="molecule type" value="Genomic_DNA"/>
</dbReference>
<feature type="region of interest" description="Disordered" evidence="2">
    <location>
        <begin position="1"/>
        <end position="34"/>
    </location>
</feature>
<feature type="coiled-coil region" evidence="1">
    <location>
        <begin position="263"/>
        <end position="290"/>
    </location>
</feature>